<evidence type="ECO:0000256" key="3">
    <source>
        <dbReference type="ARBA" id="ARBA00022679"/>
    </source>
</evidence>
<sequence>TDFAPLYCESGSTHVVTQFDKDDVEAVGLVKFDFLGLRTLTIIQWAVDAINQLPPDSPHSSSFEKEAGERRSRGILDIEKIPLDDEKTFSLLKSCATTAVFQLESRGMKDLVRRLQPDCFDEITALVALFRPGPLQSGMVDDFINRKHGREKVHYFHPDIEPILKPTYGVILYQEQVMQIAQVLSGYSLGSADLLRRAMGKKKPEEMAKLRKTFISGAKNRGVDETVSAHIFDVIEKFAGYGFNKSHSVSYAFISYQTAYLKTHYAVEYMTSLLTSIMGNNDKVALYIKECRDMNIEILPPDINQSLVNFTVVGEKVIRFGLAAIKNVGEKAIKNIIKERKKNSNFTSLHDFCQRVDLRIVNKRVIESLIKCGAFDSLGAKRSQLLAILDLALKDGQEYQKSQKNGQTSIFDLFKENNPNKTSNNYPDQLPDILEVSKKELLAMEKEMLGLYISYHPLHDYQDKLKKIITSTSAELANLPDKSKVILAGVIGNFKRKSTKNGNLMVFITLEDLEGTVEVIVFPKVYEESKELIKKDEMVIIEGGLDVTEGKRKIIAEKISLLDKYLENKKFISKEKAIKQDLSNQLHLEINSYYNNETNILIRLKEIFCSYPGKSQVVLHFKNKDKTLLHLIGEKYLVNISEKLKEEIGNILGKDKIWTEDVLKNDTDYD</sequence>
<accession>A0A2M7PQL3</accession>
<evidence type="ECO:0000259" key="11">
    <source>
        <dbReference type="Pfam" id="PF17657"/>
    </source>
</evidence>
<dbReference type="InterPro" id="IPR004365">
    <property type="entry name" value="NA-bd_OB_tRNA"/>
</dbReference>
<gene>
    <name evidence="12" type="primary">dnaE</name>
    <name evidence="12" type="ORF">COZ07_04960</name>
</gene>
<evidence type="ECO:0000256" key="4">
    <source>
        <dbReference type="ARBA" id="ARBA00022695"/>
    </source>
</evidence>
<evidence type="ECO:0000256" key="5">
    <source>
        <dbReference type="ARBA" id="ARBA00022705"/>
    </source>
</evidence>
<evidence type="ECO:0000256" key="7">
    <source>
        <dbReference type="ARBA" id="ARBA00049244"/>
    </source>
</evidence>
<dbReference type="CDD" id="cd04485">
    <property type="entry name" value="DnaE_OBF"/>
    <property type="match status" value="1"/>
</dbReference>
<dbReference type="EMBL" id="PFKO01000188">
    <property type="protein sequence ID" value="PIY32654.1"/>
    <property type="molecule type" value="Genomic_DNA"/>
</dbReference>
<dbReference type="GO" id="GO:0008408">
    <property type="term" value="F:3'-5' exonuclease activity"/>
    <property type="evidence" value="ECO:0007669"/>
    <property type="project" value="InterPro"/>
</dbReference>
<evidence type="ECO:0000259" key="10">
    <source>
        <dbReference type="Pfam" id="PF14579"/>
    </source>
</evidence>
<dbReference type="Gene3D" id="2.40.50.140">
    <property type="entry name" value="Nucleic acid-binding proteins"/>
    <property type="match status" value="1"/>
</dbReference>
<dbReference type="EC" id="2.7.7.7" evidence="2"/>
<dbReference type="RefSeq" id="WP_406607492.1">
    <property type="nucleotide sequence ID" value="NZ_PFKO01000188.1"/>
</dbReference>
<dbReference type="AlphaFoldDB" id="A0A2M7PQL3"/>
<protein>
    <recommendedName>
        <fullName evidence="2">DNA-directed DNA polymerase</fullName>
        <ecNumber evidence="2">2.7.7.7</ecNumber>
    </recommendedName>
</protein>
<keyword evidence="4 12" id="KW-0548">Nucleotidyltransferase</keyword>
<comment type="catalytic activity">
    <reaction evidence="7">
        <text>DNA(n) + a 2'-deoxyribonucleoside 5'-triphosphate = DNA(n+1) + diphosphate</text>
        <dbReference type="Rhea" id="RHEA:22508"/>
        <dbReference type="Rhea" id="RHEA-COMP:17339"/>
        <dbReference type="Rhea" id="RHEA-COMP:17340"/>
        <dbReference type="ChEBI" id="CHEBI:33019"/>
        <dbReference type="ChEBI" id="CHEBI:61560"/>
        <dbReference type="ChEBI" id="CHEBI:173112"/>
        <dbReference type="EC" id="2.7.7.7"/>
    </reaction>
</comment>
<dbReference type="PANTHER" id="PTHR32294:SF0">
    <property type="entry name" value="DNA POLYMERASE III SUBUNIT ALPHA"/>
    <property type="match status" value="1"/>
</dbReference>
<dbReference type="PANTHER" id="PTHR32294">
    <property type="entry name" value="DNA POLYMERASE III SUBUNIT ALPHA"/>
    <property type="match status" value="1"/>
</dbReference>
<dbReference type="NCBIfam" id="TIGR00594">
    <property type="entry name" value="polc"/>
    <property type="match status" value="1"/>
</dbReference>
<dbReference type="Pfam" id="PF14579">
    <property type="entry name" value="HHH_6"/>
    <property type="match status" value="1"/>
</dbReference>
<evidence type="ECO:0000259" key="9">
    <source>
        <dbReference type="Pfam" id="PF07733"/>
    </source>
</evidence>
<proteinExistence type="predicted"/>
<feature type="domain" description="DNA polymerase III alpha subunit finger" evidence="11">
    <location>
        <begin position="70"/>
        <end position="222"/>
    </location>
</feature>
<keyword evidence="5" id="KW-0235">DNA replication</keyword>
<keyword evidence="3 12" id="KW-0808">Transferase</keyword>
<dbReference type="GO" id="GO:0005737">
    <property type="term" value="C:cytoplasm"/>
    <property type="evidence" value="ECO:0007669"/>
    <property type="project" value="UniProtKB-SubCell"/>
</dbReference>
<organism evidence="12 13">
    <name type="scientific">Candidatus Infernicultor aquiphilus</name>
    <dbReference type="NCBI Taxonomy" id="1805029"/>
    <lineage>
        <taxon>Bacteria</taxon>
        <taxon>Pseudomonadati</taxon>
        <taxon>Atribacterota</taxon>
        <taxon>Candidatus Phoenicimicrobiia</taxon>
        <taxon>Candidatus Pheonicimicrobiales</taxon>
        <taxon>Candidatus Phoenicimicrobiaceae</taxon>
        <taxon>Candidatus Infernicultor</taxon>
    </lineage>
</organism>
<dbReference type="Pfam" id="PF17657">
    <property type="entry name" value="DNA_pol3_finger"/>
    <property type="match status" value="1"/>
</dbReference>
<comment type="caution">
    <text evidence="12">The sequence shown here is derived from an EMBL/GenBank/DDBJ whole genome shotgun (WGS) entry which is preliminary data.</text>
</comment>
<dbReference type="SUPFAM" id="SSF160975">
    <property type="entry name" value="AF1531-like"/>
    <property type="match status" value="1"/>
</dbReference>
<dbReference type="Gene3D" id="1.10.150.870">
    <property type="match status" value="1"/>
</dbReference>
<dbReference type="Proteomes" id="UP000230646">
    <property type="component" value="Unassembled WGS sequence"/>
</dbReference>
<evidence type="ECO:0000256" key="1">
    <source>
        <dbReference type="ARBA" id="ARBA00004496"/>
    </source>
</evidence>
<evidence type="ECO:0000313" key="12">
    <source>
        <dbReference type="EMBL" id="PIY32654.1"/>
    </source>
</evidence>
<reference evidence="12 13" key="1">
    <citation type="submission" date="2017-09" db="EMBL/GenBank/DDBJ databases">
        <title>Depth-based differentiation of microbial function through sediment-hosted aquifers and enrichment of novel symbionts in the deep terrestrial subsurface.</title>
        <authorList>
            <person name="Probst A.J."/>
            <person name="Ladd B."/>
            <person name="Jarett J.K."/>
            <person name="Geller-Mcgrath D.E."/>
            <person name="Sieber C.M."/>
            <person name="Emerson J.B."/>
            <person name="Anantharaman K."/>
            <person name="Thomas B.C."/>
            <person name="Malmstrom R."/>
            <person name="Stieglmeier M."/>
            <person name="Klingl A."/>
            <person name="Woyke T."/>
            <person name="Ryan C.M."/>
            <person name="Banfield J.F."/>
        </authorList>
    </citation>
    <scope>NUCLEOTIDE SEQUENCE [LARGE SCALE GENOMIC DNA]</scope>
    <source>
        <strain evidence="12">CG_4_10_14_3_um_filter_34_13</strain>
    </source>
</reference>
<evidence type="ECO:0000256" key="6">
    <source>
        <dbReference type="ARBA" id="ARBA00022932"/>
    </source>
</evidence>
<dbReference type="GO" id="GO:0003676">
    <property type="term" value="F:nucleic acid binding"/>
    <property type="evidence" value="ECO:0007669"/>
    <property type="project" value="InterPro"/>
</dbReference>
<dbReference type="InterPro" id="IPR004805">
    <property type="entry name" value="DnaE2/DnaE/PolC"/>
</dbReference>
<feature type="domain" description="OB" evidence="8">
    <location>
        <begin position="485"/>
        <end position="562"/>
    </location>
</feature>
<evidence type="ECO:0000256" key="2">
    <source>
        <dbReference type="ARBA" id="ARBA00012417"/>
    </source>
</evidence>
<evidence type="ECO:0000259" key="8">
    <source>
        <dbReference type="Pfam" id="PF01336"/>
    </source>
</evidence>
<name>A0A2M7PQL3_9BACT</name>
<feature type="domain" description="DNA polymerase helix-hairpin-helix motif" evidence="10">
    <location>
        <begin position="295"/>
        <end position="385"/>
    </location>
</feature>
<feature type="domain" description="Bacterial DNA polymerase III alpha subunit NTPase" evidence="9">
    <location>
        <begin position="1"/>
        <end position="36"/>
    </location>
</feature>
<dbReference type="Pfam" id="PF07733">
    <property type="entry name" value="DNA_pol3_alpha"/>
    <property type="match status" value="1"/>
</dbReference>
<evidence type="ECO:0000313" key="13">
    <source>
        <dbReference type="Proteomes" id="UP000230646"/>
    </source>
</evidence>
<dbReference type="InterPro" id="IPR011708">
    <property type="entry name" value="DNA_pol3_alpha_NTPase_dom"/>
</dbReference>
<feature type="non-terminal residue" evidence="12">
    <location>
        <position position="1"/>
    </location>
</feature>
<keyword evidence="6" id="KW-0239">DNA-directed DNA polymerase</keyword>
<dbReference type="GO" id="GO:0006260">
    <property type="term" value="P:DNA replication"/>
    <property type="evidence" value="ECO:0007669"/>
    <property type="project" value="UniProtKB-KW"/>
</dbReference>
<dbReference type="InterPro" id="IPR029460">
    <property type="entry name" value="DNAPol_HHH"/>
</dbReference>
<dbReference type="Pfam" id="PF01336">
    <property type="entry name" value="tRNA_anti-codon"/>
    <property type="match status" value="1"/>
</dbReference>
<comment type="subcellular location">
    <subcellularLocation>
        <location evidence="1">Cytoplasm</location>
    </subcellularLocation>
</comment>
<dbReference type="InterPro" id="IPR040982">
    <property type="entry name" value="DNA_pol3_finger"/>
</dbReference>
<dbReference type="InterPro" id="IPR012340">
    <property type="entry name" value="NA-bd_OB-fold"/>
</dbReference>
<dbReference type="GO" id="GO:0003887">
    <property type="term" value="F:DNA-directed DNA polymerase activity"/>
    <property type="evidence" value="ECO:0007669"/>
    <property type="project" value="UniProtKB-KW"/>
</dbReference>